<dbReference type="PANTHER" id="PTHR21879">
    <property type="entry name" value="FI03362P-RELATED-RELATED"/>
    <property type="match status" value="1"/>
</dbReference>
<sequence>MKDYIKIFFNFLYYFFIRTIVDSVGQVFSRRSLRWDMGFVYPGLMMRVAPSVNPGGILEFVMDPHREALSQHTLKEAGTGRLIARQFLLPFLLGFKFNIATLIPIIFGLLALLAKKAVFLSKIGLIISTAIGLGSLLFGSKYPPHTGGGAGGTAGFNPGFGGTYGHAPYKHPDEDHYYQEHFYRGFNDERVLNEVQQQQQQEAYSRDDKSGRNFAWNDDEKKDKKT</sequence>
<evidence type="ECO:0000256" key="1">
    <source>
        <dbReference type="SAM" id="MobiDB-lite"/>
    </source>
</evidence>
<keyword evidence="2" id="KW-0472">Membrane</keyword>
<feature type="region of interest" description="Disordered" evidence="1">
    <location>
        <begin position="194"/>
        <end position="226"/>
    </location>
</feature>
<keyword evidence="4" id="KW-1185">Reference proteome</keyword>
<protein>
    <submittedName>
        <fullName evidence="3">Uncharacterized protein</fullName>
    </submittedName>
</protein>
<proteinExistence type="predicted"/>
<keyword evidence="2" id="KW-0812">Transmembrane</keyword>
<dbReference type="InterPro" id="IPR012464">
    <property type="entry name" value="DUF1676"/>
</dbReference>
<feature type="transmembrane region" description="Helical" evidence="2">
    <location>
        <begin position="119"/>
        <end position="138"/>
    </location>
</feature>
<dbReference type="OrthoDB" id="8197686at2759"/>
<accession>A0A8K0CMI2</accession>
<comment type="caution">
    <text evidence="3">The sequence shown here is derived from an EMBL/GenBank/DDBJ whole genome shotgun (WGS) entry which is preliminary data.</text>
</comment>
<evidence type="ECO:0000313" key="4">
    <source>
        <dbReference type="Proteomes" id="UP000801492"/>
    </source>
</evidence>
<feature type="transmembrane region" description="Helical" evidence="2">
    <location>
        <begin position="87"/>
        <end position="113"/>
    </location>
</feature>
<dbReference type="Pfam" id="PF07898">
    <property type="entry name" value="DUF1676"/>
    <property type="match status" value="1"/>
</dbReference>
<dbReference type="EMBL" id="VTPC01080975">
    <property type="protein sequence ID" value="KAF2887942.1"/>
    <property type="molecule type" value="Genomic_DNA"/>
</dbReference>
<reference evidence="3" key="1">
    <citation type="submission" date="2019-08" db="EMBL/GenBank/DDBJ databases">
        <title>The genome of the North American firefly Photinus pyralis.</title>
        <authorList>
            <consortium name="Photinus pyralis genome working group"/>
            <person name="Fallon T.R."/>
            <person name="Sander Lower S.E."/>
            <person name="Weng J.-K."/>
        </authorList>
    </citation>
    <scope>NUCLEOTIDE SEQUENCE</scope>
    <source>
        <strain evidence="3">TRF0915ILg1</strain>
        <tissue evidence="3">Whole body</tissue>
    </source>
</reference>
<feature type="transmembrane region" description="Helical" evidence="2">
    <location>
        <begin position="12"/>
        <end position="29"/>
    </location>
</feature>
<evidence type="ECO:0000313" key="3">
    <source>
        <dbReference type="EMBL" id="KAF2887942.1"/>
    </source>
</evidence>
<keyword evidence="2" id="KW-1133">Transmembrane helix</keyword>
<dbReference type="AlphaFoldDB" id="A0A8K0CMI2"/>
<gene>
    <name evidence="3" type="ORF">ILUMI_18231</name>
</gene>
<name>A0A8K0CMI2_IGNLU</name>
<organism evidence="3 4">
    <name type="scientific">Ignelater luminosus</name>
    <name type="common">Cucubano</name>
    <name type="synonym">Pyrophorus luminosus</name>
    <dbReference type="NCBI Taxonomy" id="2038154"/>
    <lineage>
        <taxon>Eukaryota</taxon>
        <taxon>Metazoa</taxon>
        <taxon>Ecdysozoa</taxon>
        <taxon>Arthropoda</taxon>
        <taxon>Hexapoda</taxon>
        <taxon>Insecta</taxon>
        <taxon>Pterygota</taxon>
        <taxon>Neoptera</taxon>
        <taxon>Endopterygota</taxon>
        <taxon>Coleoptera</taxon>
        <taxon>Polyphaga</taxon>
        <taxon>Elateriformia</taxon>
        <taxon>Elateroidea</taxon>
        <taxon>Elateridae</taxon>
        <taxon>Agrypninae</taxon>
        <taxon>Pyrophorini</taxon>
        <taxon>Ignelater</taxon>
    </lineage>
</organism>
<dbReference type="PANTHER" id="PTHR21879:SF27">
    <property type="entry name" value="OSIRIS 10A"/>
    <property type="match status" value="1"/>
</dbReference>
<evidence type="ECO:0000256" key="2">
    <source>
        <dbReference type="SAM" id="Phobius"/>
    </source>
</evidence>
<dbReference type="GO" id="GO:0016020">
    <property type="term" value="C:membrane"/>
    <property type="evidence" value="ECO:0007669"/>
    <property type="project" value="TreeGrafter"/>
</dbReference>
<dbReference type="Proteomes" id="UP000801492">
    <property type="component" value="Unassembled WGS sequence"/>
</dbReference>